<accession>Q7M8K8</accession>
<dbReference type="GO" id="GO:0005737">
    <property type="term" value="C:cytoplasm"/>
    <property type="evidence" value="ECO:0007669"/>
    <property type="project" value="UniProtKB-SubCell"/>
</dbReference>
<evidence type="ECO:0000259" key="4">
    <source>
        <dbReference type="Pfam" id="PF00210"/>
    </source>
</evidence>
<comment type="subcellular location">
    <subcellularLocation>
        <location evidence="1">Cytoplasm</location>
    </subcellularLocation>
</comment>
<dbReference type="CDD" id="cd01043">
    <property type="entry name" value="DPS"/>
    <property type="match status" value="1"/>
</dbReference>
<dbReference type="PANTHER" id="PTHR42932">
    <property type="entry name" value="GENERAL STRESS PROTEIN 20U"/>
    <property type="match status" value="1"/>
</dbReference>
<dbReference type="PANTHER" id="PTHR42932:SF1">
    <property type="entry name" value="GENERAL STRESS PROTEIN 20U"/>
    <property type="match status" value="1"/>
</dbReference>
<evidence type="ECO:0000256" key="3">
    <source>
        <dbReference type="RuleBase" id="RU003875"/>
    </source>
</evidence>
<dbReference type="EMBL" id="BX571661">
    <property type="protein sequence ID" value="CAE10628.1"/>
    <property type="molecule type" value="Genomic_DNA"/>
</dbReference>
<comment type="similarity">
    <text evidence="2 3">Belongs to the Dps family.</text>
</comment>
<dbReference type="PROSITE" id="PS00818">
    <property type="entry name" value="DPS_1"/>
    <property type="match status" value="1"/>
</dbReference>
<dbReference type="GO" id="GO:0016722">
    <property type="term" value="F:oxidoreductase activity, acting on metal ions"/>
    <property type="evidence" value="ECO:0007669"/>
    <property type="project" value="InterPro"/>
</dbReference>
<name>Q7M8K8_WOLSU</name>
<dbReference type="eggNOG" id="COG0783">
    <property type="taxonomic scope" value="Bacteria"/>
</dbReference>
<proteinExistence type="inferred from homology"/>
<dbReference type="HOGENOM" id="CLU_098183_2_2_7"/>
<dbReference type="Proteomes" id="UP000000422">
    <property type="component" value="Chromosome"/>
</dbReference>
<dbReference type="InterPro" id="IPR009078">
    <property type="entry name" value="Ferritin-like_SF"/>
</dbReference>
<dbReference type="InterPro" id="IPR023188">
    <property type="entry name" value="DPS_DNA-bd_CS"/>
</dbReference>
<gene>
    <name evidence="5" type="primary">NAPA</name>
    <name evidence="5" type="ordered locus">WS1589</name>
</gene>
<dbReference type="PRINTS" id="PR01346">
    <property type="entry name" value="HELNAPAPROT"/>
</dbReference>
<dbReference type="InterPro" id="IPR012347">
    <property type="entry name" value="Ferritin-like"/>
</dbReference>
<dbReference type="Pfam" id="PF00210">
    <property type="entry name" value="Ferritin"/>
    <property type="match status" value="1"/>
</dbReference>
<sequence>MKDVIALLKSLQADSTVLFMKLHNFHWNVKGMDFHPVHGATEEMYDQFADLLDDLAERVLQLGDKPFVTLKAVLANARIKEEEATSFTSKVIVEAVLKDYEFLAGEFKKLSKLADEAGDKVTAALADDKVAAFEKSIWMLKAQLG</sequence>
<evidence type="ECO:0000313" key="6">
    <source>
        <dbReference type="Proteomes" id="UP000000422"/>
    </source>
</evidence>
<reference evidence="5 6" key="1">
    <citation type="journal article" date="2003" name="Proc. Natl. Acad. Sci. U.S.A.">
        <title>Complete genome sequence and analysis of Wolinella succinogenes.</title>
        <authorList>
            <person name="Baar C."/>
            <person name="Eppinger M."/>
            <person name="Raddatz G."/>
            <person name="Simon JM."/>
            <person name="Lanz C."/>
            <person name="Klimmek O."/>
            <person name="Nandakumar R."/>
            <person name="Gross R."/>
            <person name="Rosinus A."/>
            <person name="Keller H."/>
            <person name="Jagtap P."/>
            <person name="Linke B."/>
            <person name="Meyer F."/>
            <person name="Lederer H."/>
            <person name="Schuster S.C."/>
        </authorList>
    </citation>
    <scope>NUCLEOTIDE SEQUENCE [LARGE SCALE GENOMIC DNA]</scope>
    <source>
        <strain evidence="6">ATCC 29543 / DSM 1740 / CCUG 13145 / JCM 31913 / LMG 7466 / NCTC 11488 / FDC 602W</strain>
    </source>
</reference>
<organism evidence="6">
    <name type="scientific">Wolinella succinogenes (strain ATCC 29543 / DSM 1740 / CCUG 13145 / JCM 31913 / LMG 7466 / NCTC 11488 / FDC 602W)</name>
    <name type="common">Vibrio succinogenes</name>
    <dbReference type="NCBI Taxonomy" id="273121"/>
    <lineage>
        <taxon>Bacteria</taxon>
        <taxon>Pseudomonadati</taxon>
        <taxon>Campylobacterota</taxon>
        <taxon>Epsilonproteobacteria</taxon>
        <taxon>Campylobacterales</taxon>
        <taxon>Helicobacteraceae</taxon>
        <taxon>Wolinella</taxon>
    </lineage>
</organism>
<dbReference type="SUPFAM" id="SSF47240">
    <property type="entry name" value="Ferritin-like"/>
    <property type="match status" value="1"/>
</dbReference>
<evidence type="ECO:0000313" key="5">
    <source>
        <dbReference type="EMBL" id="CAE10628.1"/>
    </source>
</evidence>
<dbReference type="InterPro" id="IPR002177">
    <property type="entry name" value="DPS_DNA-bd"/>
</dbReference>
<dbReference type="InterPro" id="IPR008331">
    <property type="entry name" value="Ferritin_DPS_dom"/>
</dbReference>
<dbReference type="PIRSF" id="PIRSF005900">
    <property type="entry name" value="Dps"/>
    <property type="match status" value="1"/>
</dbReference>
<protein>
    <submittedName>
        <fullName evidence="5">NEUTROPHIL-ACTIVATING PROTEIN (NEUTROPHIL ACTIVATING PROTEIN NAPA)(FRAGMENT)</fullName>
    </submittedName>
</protein>
<dbReference type="STRING" id="273121.WS1589"/>
<dbReference type="GO" id="GO:0008199">
    <property type="term" value="F:ferric iron binding"/>
    <property type="evidence" value="ECO:0007669"/>
    <property type="project" value="InterPro"/>
</dbReference>
<dbReference type="Gene3D" id="1.20.1260.10">
    <property type="match status" value="1"/>
</dbReference>
<dbReference type="RefSeq" id="WP_011139412.1">
    <property type="nucleotide sequence ID" value="NC_005090.1"/>
</dbReference>
<dbReference type="AlphaFoldDB" id="Q7M8K8"/>
<dbReference type="PROSITE" id="PS00819">
    <property type="entry name" value="DPS_2"/>
    <property type="match status" value="1"/>
</dbReference>
<keyword evidence="6" id="KW-1185">Reference proteome</keyword>
<dbReference type="KEGG" id="wsu:WS1589"/>
<evidence type="ECO:0000256" key="1">
    <source>
        <dbReference type="ARBA" id="ARBA00004496"/>
    </source>
</evidence>
<evidence type="ECO:0000256" key="2">
    <source>
        <dbReference type="ARBA" id="ARBA00009497"/>
    </source>
</evidence>
<feature type="domain" description="Ferritin/DPS" evidence="4">
    <location>
        <begin position="5"/>
        <end position="145"/>
    </location>
</feature>